<protein>
    <recommendedName>
        <fullName evidence="7">DNA polymerase delta small subunit</fullName>
    </recommendedName>
</protein>
<evidence type="ECO:0008006" key="7">
    <source>
        <dbReference type="Google" id="ProtNLM"/>
    </source>
</evidence>
<evidence type="ECO:0000256" key="2">
    <source>
        <dbReference type="ARBA" id="ARBA00022705"/>
    </source>
</evidence>
<dbReference type="EMBL" id="CAMPGE010007392">
    <property type="protein sequence ID" value="CAI2366314.1"/>
    <property type="molecule type" value="Genomic_DNA"/>
</dbReference>
<comment type="caution">
    <text evidence="5">The sequence shown here is derived from an EMBL/GenBank/DDBJ whole genome shotgun (WGS) entry which is preliminary data.</text>
</comment>
<comment type="similarity">
    <text evidence="1">Belongs to the DNA polymerase delta/II small subunit family.</text>
</comment>
<proteinExistence type="inferred from homology"/>
<dbReference type="Pfam" id="PF04042">
    <property type="entry name" value="DNA_pol_E_B"/>
    <property type="match status" value="1"/>
</dbReference>
<accession>A0AAD1UCJ6</accession>
<dbReference type="GO" id="GO:0043625">
    <property type="term" value="C:delta DNA polymerase complex"/>
    <property type="evidence" value="ECO:0007669"/>
    <property type="project" value="TreeGrafter"/>
</dbReference>
<evidence type="ECO:0000259" key="4">
    <source>
        <dbReference type="Pfam" id="PF18018"/>
    </source>
</evidence>
<dbReference type="Gene3D" id="3.60.21.50">
    <property type="match status" value="1"/>
</dbReference>
<dbReference type="PANTHER" id="PTHR10416:SF0">
    <property type="entry name" value="DNA POLYMERASE DELTA SUBUNIT 2"/>
    <property type="match status" value="1"/>
</dbReference>
<dbReference type="GO" id="GO:0006271">
    <property type="term" value="P:DNA strand elongation involved in DNA replication"/>
    <property type="evidence" value="ECO:0007669"/>
    <property type="project" value="TreeGrafter"/>
</dbReference>
<dbReference type="Proteomes" id="UP001295684">
    <property type="component" value="Unassembled WGS sequence"/>
</dbReference>
<evidence type="ECO:0000259" key="3">
    <source>
        <dbReference type="Pfam" id="PF04042"/>
    </source>
</evidence>
<sequence length="485" mass="54954">MPRNKASKSKLKGLLQKKVKQLGQEESSFTRVQDDSYKLCDDEFYLNEPKAIQYASTYFSRYELLMPALKEASVRKWDGCKIVDEIVSLKPEKSEKVIIGTLFKEMKLKPSVVLDMVVLLGRESGPFIDESDSLLLEDISGRMKILASDIMDPSKFVTGTVIALKGKINTNGFFEVSDYTLPGVPPINSLRQEETKFSEEKTLFSDLENRKFMAFVSGMEFGNITQKIPTTMLSQFLSGNYGSKLERLLNSRVARILIAGNHIAEESDIDEVIKGSFRTHDINEKVYTNISGSIEQFECFVKAISQVCELDIIPGDNDIAGAFLPQQPPNVALFPQLLKNDNIVFSTNPHQFEINGKKFLGTSGQNIKDICRFRDMKEKTECDILCDTLQMRHIAPTCPDTLRSFPFISNDPLVIKECPNVYFSCNAEEFGTKLDKEESEYIRCVTVPSFSKTSEIVFLDLDSLEVYSYKIAVERDENHEVNMDY</sequence>
<dbReference type="PANTHER" id="PTHR10416">
    <property type="entry name" value="DNA POLYMERASE DELTA SUBUNIT 2"/>
    <property type="match status" value="1"/>
</dbReference>
<dbReference type="InterPro" id="IPR040663">
    <property type="entry name" value="DNA_pol_D_N"/>
</dbReference>
<dbReference type="AlphaFoldDB" id="A0AAD1UCJ6"/>
<dbReference type="Gene3D" id="2.40.50.430">
    <property type="match status" value="1"/>
</dbReference>
<evidence type="ECO:0000313" key="6">
    <source>
        <dbReference type="Proteomes" id="UP001295684"/>
    </source>
</evidence>
<dbReference type="InterPro" id="IPR024826">
    <property type="entry name" value="DNA_pol_delta/II_ssu"/>
</dbReference>
<feature type="domain" description="DNA polymerase delta subunit OB-fold" evidence="4">
    <location>
        <begin position="53"/>
        <end position="179"/>
    </location>
</feature>
<name>A0AAD1UCJ6_EUPCR</name>
<dbReference type="GO" id="GO:0003677">
    <property type="term" value="F:DNA binding"/>
    <property type="evidence" value="ECO:0007669"/>
    <property type="project" value="InterPro"/>
</dbReference>
<dbReference type="Pfam" id="PF18018">
    <property type="entry name" value="DNA_pol_D_N"/>
    <property type="match status" value="1"/>
</dbReference>
<evidence type="ECO:0000256" key="1">
    <source>
        <dbReference type="ARBA" id="ARBA00006035"/>
    </source>
</evidence>
<organism evidence="5 6">
    <name type="scientific">Euplotes crassus</name>
    <dbReference type="NCBI Taxonomy" id="5936"/>
    <lineage>
        <taxon>Eukaryota</taxon>
        <taxon>Sar</taxon>
        <taxon>Alveolata</taxon>
        <taxon>Ciliophora</taxon>
        <taxon>Intramacronucleata</taxon>
        <taxon>Spirotrichea</taxon>
        <taxon>Hypotrichia</taxon>
        <taxon>Euplotida</taxon>
        <taxon>Euplotidae</taxon>
        <taxon>Moneuplotes</taxon>
    </lineage>
</organism>
<dbReference type="InterPro" id="IPR007185">
    <property type="entry name" value="DNA_pol_a/d/e_bsu"/>
</dbReference>
<keyword evidence="6" id="KW-1185">Reference proteome</keyword>
<reference evidence="5" key="1">
    <citation type="submission" date="2023-07" db="EMBL/GenBank/DDBJ databases">
        <authorList>
            <consortium name="AG Swart"/>
            <person name="Singh M."/>
            <person name="Singh A."/>
            <person name="Seah K."/>
            <person name="Emmerich C."/>
        </authorList>
    </citation>
    <scope>NUCLEOTIDE SEQUENCE</scope>
    <source>
        <strain evidence="5">DP1</strain>
    </source>
</reference>
<feature type="domain" description="DNA polymerase alpha/delta/epsilon subunit B" evidence="3">
    <location>
        <begin position="214"/>
        <end position="431"/>
    </location>
</feature>
<keyword evidence="2" id="KW-0235">DNA replication</keyword>
<gene>
    <name evidence="5" type="ORF">ECRASSUSDP1_LOCUS7587</name>
</gene>
<evidence type="ECO:0000313" key="5">
    <source>
        <dbReference type="EMBL" id="CAI2366314.1"/>
    </source>
</evidence>